<evidence type="ECO:0000313" key="2">
    <source>
        <dbReference type="EMBL" id="SMH26283.1"/>
    </source>
</evidence>
<feature type="region of interest" description="Disordered" evidence="1">
    <location>
        <begin position="81"/>
        <end position="130"/>
    </location>
</feature>
<evidence type="ECO:0000256" key="1">
    <source>
        <dbReference type="SAM" id="MobiDB-lite"/>
    </source>
</evidence>
<accession>A0A1X7MQN4</accession>
<sequence>MSRLNDPENFRGRVNYAAQVIAYGRRPTRGFDNCFENYDGDEVATVILRRSKKNARLAANLHCYLNMASLEAAADRLADVRPASCPKSPDKGGPARRPSSMLGSEIRCRRDPPDHDVGNADNRRTSEPVR</sequence>
<name>A0A1X7MQN4_9HYPH</name>
<organism evidence="2 3">
    <name type="scientific">Mesorhizobium australicum</name>
    <dbReference type="NCBI Taxonomy" id="536018"/>
    <lineage>
        <taxon>Bacteria</taxon>
        <taxon>Pseudomonadati</taxon>
        <taxon>Pseudomonadota</taxon>
        <taxon>Alphaproteobacteria</taxon>
        <taxon>Hyphomicrobiales</taxon>
        <taxon>Phyllobacteriaceae</taxon>
        <taxon>Mesorhizobium</taxon>
    </lineage>
</organism>
<dbReference type="AlphaFoldDB" id="A0A1X7MQN4"/>
<feature type="compositionally biased region" description="Basic and acidic residues" evidence="1">
    <location>
        <begin position="106"/>
        <end position="130"/>
    </location>
</feature>
<gene>
    <name evidence="2" type="ORF">SAMN02982922_0124</name>
</gene>
<dbReference type="Proteomes" id="UP000193083">
    <property type="component" value="Unassembled WGS sequence"/>
</dbReference>
<protein>
    <submittedName>
        <fullName evidence="2">Uncharacterized protein</fullName>
    </submittedName>
</protein>
<evidence type="ECO:0000313" key="3">
    <source>
        <dbReference type="Proteomes" id="UP000193083"/>
    </source>
</evidence>
<reference evidence="2 3" key="1">
    <citation type="submission" date="2017-04" db="EMBL/GenBank/DDBJ databases">
        <authorList>
            <person name="Afonso C.L."/>
            <person name="Miller P.J."/>
            <person name="Scott M.A."/>
            <person name="Spackman E."/>
            <person name="Goraichik I."/>
            <person name="Dimitrov K.M."/>
            <person name="Suarez D.L."/>
            <person name="Swayne D.E."/>
        </authorList>
    </citation>
    <scope>NUCLEOTIDE SEQUENCE [LARGE SCALE GENOMIC DNA]</scope>
    <source>
        <strain evidence="2 3">B5P</strain>
    </source>
</reference>
<keyword evidence="3" id="KW-1185">Reference proteome</keyword>
<proteinExistence type="predicted"/>
<dbReference type="EMBL" id="FXBL01000002">
    <property type="protein sequence ID" value="SMH26283.1"/>
    <property type="molecule type" value="Genomic_DNA"/>
</dbReference>